<gene>
    <name evidence="1" type="ORF">S03H2_12736</name>
</gene>
<reference evidence="1" key="1">
    <citation type="journal article" date="2014" name="Front. Microbiol.">
        <title>High frequency of phylogenetically diverse reductive dehalogenase-homologous genes in deep subseafloor sedimentary metagenomes.</title>
        <authorList>
            <person name="Kawai M."/>
            <person name="Futagami T."/>
            <person name="Toyoda A."/>
            <person name="Takaki Y."/>
            <person name="Nishi S."/>
            <person name="Hori S."/>
            <person name="Arai W."/>
            <person name="Tsubouchi T."/>
            <person name="Morono Y."/>
            <person name="Uchiyama I."/>
            <person name="Ito T."/>
            <person name="Fujiyama A."/>
            <person name="Inagaki F."/>
            <person name="Takami H."/>
        </authorList>
    </citation>
    <scope>NUCLEOTIDE SEQUENCE</scope>
    <source>
        <strain evidence="1">Expedition CK06-06</strain>
    </source>
</reference>
<dbReference type="AlphaFoldDB" id="X1GR28"/>
<dbReference type="Pfam" id="PF12840">
    <property type="entry name" value="HTH_20"/>
    <property type="match status" value="1"/>
</dbReference>
<protein>
    <submittedName>
        <fullName evidence="1">Uncharacterized protein</fullName>
    </submittedName>
</protein>
<accession>X1GR28</accession>
<evidence type="ECO:0000313" key="1">
    <source>
        <dbReference type="EMBL" id="GAH47330.1"/>
    </source>
</evidence>
<dbReference type="InterPro" id="IPR011991">
    <property type="entry name" value="ArsR-like_HTH"/>
</dbReference>
<comment type="caution">
    <text evidence="1">The sequence shown here is derived from an EMBL/GenBank/DDBJ whole genome shotgun (WGS) entry which is preliminary data.</text>
</comment>
<organism evidence="1">
    <name type="scientific">marine sediment metagenome</name>
    <dbReference type="NCBI Taxonomy" id="412755"/>
    <lineage>
        <taxon>unclassified sequences</taxon>
        <taxon>metagenomes</taxon>
        <taxon>ecological metagenomes</taxon>
    </lineage>
</organism>
<proteinExistence type="predicted"/>
<sequence length="192" mass="21875">MSSKKQTAKKAPKDLNIIKLKKGETVNMSKALGSTIRLAILRLTSEEELNLSEIAEKVVYEAKDKEGNPIQKKGSTPQAIYHHLQILEKSKLIQVVREEKIKNMNKTIKYYRASYEPDGINIILWAPLEVLEPTYLESMTPIPEKPVERIVKKMADRVFDDLTDAKIDVLTAVIKSMIDNTHNSMNSLKERI</sequence>
<dbReference type="SUPFAM" id="SSF46785">
    <property type="entry name" value="Winged helix' DNA-binding domain"/>
    <property type="match status" value="1"/>
</dbReference>
<dbReference type="InterPro" id="IPR036388">
    <property type="entry name" value="WH-like_DNA-bd_sf"/>
</dbReference>
<dbReference type="CDD" id="cd00090">
    <property type="entry name" value="HTH_ARSR"/>
    <property type="match status" value="1"/>
</dbReference>
<dbReference type="Gene3D" id="1.10.10.10">
    <property type="entry name" value="Winged helix-like DNA-binding domain superfamily/Winged helix DNA-binding domain"/>
    <property type="match status" value="1"/>
</dbReference>
<dbReference type="EMBL" id="BARU01006471">
    <property type="protein sequence ID" value="GAH47330.1"/>
    <property type="molecule type" value="Genomic_DNA"/>
</dbReference>
<dbReference type="InterPro" id="IPR036390">
    <property type="entry name" value="WH_DNA-bd_sf"/>
</dbReference>
<name>X1GR28_9ZZZZ</name>